<dbReference type="AlphaFoldDB" id="A0A9C6TN86"/>
<organism evidence="5 6">
    <name type="scientific">Arachis duranensis</name>
    <name type="common">Wild peanut</name>
    <dbReference type="NCBI Taxonomy" id="130453"/>
    <lineage>
        <taxon>Eukaryota</taxon>
        <taxon>Viridiplantae</taxon>
        <taxon>Streptophyta</taxon>
        <taxon>Embryophyta</taxon>
        <taxon>Tracheophyta</taxon>
        <taxon>Spermatophyta</taxon>
        <taxon>Magnoliopsida</taxon>
        <taxon>eudicotyledons</taxon>
        <taxon>Gunneridae</taxon>
        <taxon>Pentapetalae</taxon>
        <taxon>rosids</taxon>
        <taxon>fabids</taxon>
        <taxon>Fabales</taxon>
        <taxon>Fabaceae</taxon>
        <taxon>Papilionoideae</taxon>
        <taxon>50 kb inversion clade</taxon>
        <taxon>dalbergioids sensu lato</taxon>
        <taxon>Dalbergieae</taxon>
        <taxon>Pterocarpus clade</taxon>
        <taxon>Arachis</taxon>
    </lineage>
</organism>
<feature type="repeat" description="PPR" evidence="3">
    <location>
        <begin position="498"/>
        <end position="532"/>
    </location>
</feature>
<dbReference type="Gene3D" id="1.25.40.10">
    <property type="entry name" value="Tetratricopeptide repeat domain"/>
    <property type="match status" value="6"/>
</dbReference>
<feature type="repeat" description="PPR" evidence="3">
    <location>
        <begin position="462"/>
        <end position="497"/>
    </location>
</feature>
<keyword evidence="5" id="KW-1185">Reference proteome</keyword>
<dbReference type="PROSITE" id="PS51375">
    <property type="entry name" value="PPR"/>
    <property type="match status" value="7"/>
</dbReference>
<name>A0A9C6TN86_ARADU</name>
<dbReference type="PANTHER" id="PTHR46128:SF66">
    <property type="entry name" value="PENTACOTRIPEPTIDE-REPEAT REGION OF PRORP DOMAIN-CONTAINING PROTEIN"/>
    <property type="match status" value="1"/>
</dbReference>
<accession>A0A9C6TN86</accession>
<dbReference type="Proteomes" id="UP000515211">
    <property type="component" value="Chromosome 2"/>
</dbReference>
<feature type="repeat" description="PPR" evidence="3">
    <location>
        <begin position="426"/>
        <end position="460"/>
    </location>
</feature>
<evidence type="ECO:0000256" key="3">
    <source>
        <dbReference type="PROSITE-ProRule" id="PRU00708"/>
    </source>
</evidence>
<dbReference type="NCBIfam" id="TIGR00756">
    <property type="entry name" value="PPR"/>
    <property type="match status" value="7"/>
</dbReference>
<reference evidence="5" key="1">
    <citation type="journal article" date="2016" name="Nat. Genet.">
        <title>The genome sequences of Arachis duranensis and Arachis ipaensis, the diploid ancestors of cultivated peanut.</title>
        <authorList>
            <person name="Bertioli D.J."/>
            <person name="Cannon S.B."/>
            <person name="Froenicke L."/>
            <person name="Huang G."/>
            <person name="Farmer A.D."/>
            <person name="Cannon E.K."/>
            <person name="Liu X."/>
            <person name="Gao D."/>
            <person name="Clevenger J."/>
            <person name="Dash S."/>
            <person name="Ren L."/>
            <person name="Moretzsohn M.C."/>
            <person name="Shirasawa K."/>
            <person name="Huang W."/>
            <person name="Vidigal B."/>
            <person name="Abernathy B."/>
            <person name="Chu Y."/>
            <person name="Niederhuth C.E."/>
            <person name="Umale P."/>
            <person name="Araujo A.C."/>
            <person name="Kozik A."/>
            <person name="Kim K.D."/>
            <person name="Burow M.D."/>
            <person name="Varshney R.K."/>
            <person name="Wang X."/>
            <person name="Zhang X."/>
            <person name="Barkley N."/>
            <person name="Guimaraes P.M."/>
            <person name="Isobe S."/>
            <person name="Guo B."/>
            <person name="Liao B."/>
            <person name="Stalker H.T."/>
            <person name="Schmitz R.J."/>
            <person name="Scheffler B.E."/>
            <person name="Leal-Bertioli S.C."/>
            <person name="Xun X."/>
            <person name="Jackson S.A."/>
            <person name="Michelmore R."/>
            <person name="Ozias-Akins P."/>
        </authorList>
    </citation>
    <scope>NUCLEOTIDE SEQUENCE [LARGE SCALE GENOMIC DNA]</scope>
    <source>
        <strain evidence="5">cv. V14167</strain>
    </source>
</reference>
<dbReference type="Pfam" id="PF12854">
    <property type="entry name" value="PPR_1"/>
    <property type="match status" value="1"/>
</dbReference>
<proteinExistence type="inferred from homology"/>
<feature type="repeat" description="PPR" evidence="3">
    <location>
        <begin position="287"/>
        <end position="321"/>
    </location>
</feature>
<evidence type="ECO:0000313" key="6">
    <source>
        <dbReference type="RefSeq" id="XP_052113739.1"/>
    </source>
</evidence>
<keyword evidence="2" id="KW-0677">Repeat</keyword>
<dbReference type="KEGG" id="adu:107473964"/>
<dbReference type="Pfam" id="PF01535">
    <property type="entry name" value="PPR"/>
    <property type="match status" value="2"/>
</dbReference>
<dbReference type="InterPro" id="IPR050872">
    <property type="entry name" value="PPR_P_subfamily"/>
</dbReference>
<dbReference type="RefSeq" id="XP_052113739.1">
    <property type="nucleotide sequence ID" value="XM_052257779.1"/>
</dbReference>
<evidence type="ECO:0000313" key="5">
    <source>
        <dbReference type="Proteomes" id="UP000515211"/>
    </source>
</evidence>
<sequence length="830" mass="92758">MKLVQNLFDQMPQRSLCPLAHRVSMQCNHAPLIHSKSKPFFVLPSLPFSTTIHNHTIQHGQHHHTTTTFHNRNLAAIIHSFCDAHRFDEAHNIFSLFLSSGFLPDHRTSNVLLSRLLPSRTPHRTWACALSLIQANHGFVPSIVTYHRLMDHFCRFGQPQQAHILFFDMKGRGHCPNVVSYTTLINGYCLIGGIGDARKVFDEMLDSGIAANSLTYSVLVGGFLRKKDIEGAKGMMCQLWEKMRVERKASMKTAAFANLVDSLCRGGFFNELFRIAEEFALGGSLCEEVAYGQMIDSLCKVGRYHAAARIVYIMRKRGLVPSVACYNYIIHGLSKDGDCMRAYQLLEEAEFGFLLSEHTYKVLVEALCQVLDVDKARKVLEHMLSREGVNKTRIYNTYLRALCIVNNPTELLNVLVLILQSQCHADVITLNTVINGFCKVGRIDEALTVLQDMLSGKFSAPNVVTFTTIISGLLDTAKIDEAVELLHKVMPENGVRPSVATYNAFLRGLFKLKRPNDALRAFNNMASNGITADSTTYTVVVDGLCESNQIDEAADWSSATSLYEQAANRFRVAKDYERSKAAYEKASKGQEMLARILIYNCPWDAAKHMESAANMAKELRNWREVVSFSRKASELYIECGRPQPASDALAKGARALEETMPEEAIQLYTDVITILEEDGGGQMAFDLYRSATAVYIKLEKYLDAAPLQLKFGLAASKCNATNSQCKAYLSAIIIYLYTNDYKQAEMCYNDCSQIDAFCKSDQNRCASNLLAAYSDGDIEEIKRIAQSSSISNLDHSMIRLARKLPTGDVSALKGNTARQEDQPLDENDLT</sequence>
<feature type="region of interest" description="Disordered" evidence="4">
    <location>
        <begin position="811"/>
        <end position="830"/>
    </location>
</feature>
<feature type="repeat" description="PPR" evidence="3">
    <location>
        <begin position="177"/>
        <end position="211"/>
    </location>
</feature>
<protein>
    <submittedName>
        <fullName evidence="6">LOW QUALITY PROTEIN: pentatricopeptide repeat-containing protein At3g18020</fullName>
    </submittedName>
</protein>
<evidence type="ECO:0000256" key="2">
    <source>
        <dbReference type="ARBA" id="ARBA00022737"/>
    </source>
</evidence>
<dbReference type="Pfam" id="PF14938">
    <property type="entry name" value="SNAP"/>
    <property type="match status" value="1"/>
</dbReference>
<dbReference type="Pfam" id="PF13041">
    <property type="entry name" value="PPR_2"/>
    <property type="match status" value="3"/>
</dbReference>
<dbReference type="SUPFAM" id="SSF48452">
    <property type="entry name" value="TPR-like"/>
    <property type="match status" value="1"/>
</dbReference>
<feature type="repeat" description="PPR" evidence="3">
    <location>
        <begin position="142"/>
        <end position="176"/>
    </location>
</feature>
<evidence type="ECO:0000256" key="1">
    <source>
        <dbReference type="ARBA" id="ARBA00007626"/>
    </source>
</evidence>
<gene>
    <name evidence="6" type="primary">LOC107473964</name>
</gene>
<dbReference type="InterPro" id="IPR002885">
    <property type="entry name" value="PPR_rpt"/>
</dbReference>
<feature type="repeat" description="PPR" evidence="3">
    <location>
        <begin position="356"/>
        <end position="386"/>
    </location>
</feature>
<comment type="similarity">
    <text evidence="1">Belongs to the PPR family. P subfamily.</text>
</comment>
<dbReference type="PANTHER" id="PTHR46128">
    <property type="entry name" value="MITOCHONDRIAL GROUP I INTRON SPLICING FACTOR CCM1"/>
    <property type="match status" value="1"/>
</dbReference>
<reference evidence="6" key="2">
    <citation type="submission" date="2025-08" db="UniProtKB">
        <authorList>
            <consortium name="RefSeq"/>
        </authorList>
    </citation>
    <scope>IDENTIFICATION</scope>
    <source>
        <tissue evidence="6">Whole plant</tissue>
    </source>
</reference>
<dbReference type="InterPro" id="IPR011990">
    <property type="entry name" value="TPR-like_helical_dom_sf"/>
</dbReference>
<evidence type="ECO:0000256" key="4">
    <source>
        <dbReference type="SAM" id="MobiDB-lite"/>
    </source>
</evidence>
<dbReference type="GeneID" id="107473964"/>